<protein>
    <recommendedName>
        <fullName evidence="12">Integrase catalytic domain-containing protein</fullName>
    </recommendedName>
</protein>
<accession>A0A1Y1JXU0</accession>
<dbReference type="SUPFAM" id="SSF53098">
    <property type="entry name" value="Ribonuclease H-like"/>
    <property type="match status" value="1"/>
</dbReference>
<dbReference type="InterPro" id="IPR043502">
    <property type="entry name" value="DNA/RNA_pol_sf"/>
</dbReference>
<dbReference type="GO" id="GO:0003887">
    <property type="term" value="F:DNA-directed DNA polymerase activity"/>
    <property type="evidence" value="ECO:0007669"/>
    <property type="project" value="UniProtKB-KW"/>
</dbReference>
<keyword evidence="7" id="KW-0695">RNA-directed DNA polymerase</keyword>
<dbReference type="InterPro" id="IPR013103">
    <property type="entry name" value="RVT_2"/>
</dbReference>
<evidence type="ECO:0000256" key="11">
    <source>
        <dbReference type="SAM" id="MobiDB-lite"/>
    </source>
</evidence>
<feature type="domain" description="Integrase catalytic" evidence="12">
    <location>
        <begin position="101"/>
        <end position="281"/>
    </location>
</feature>
<evidence type="ECO:0000256" key="10">
    <source>
        <dbReference type="ARBA" id="ARBA00023268"/>
    </source>
</evidence>
<dbReference type="InterPro" id="IPR057670">
    <property type="entry name" value="SH3_retrovirus"/>
</dbReference>
<dbReference type="GO" id="GO:0004519">
    <property type="term" value="F:endonuclease activity"/>
    <property type="evidence" value="ECO:0007669"/>
    <property type="project" value="UniProtKB-KW"/>
</dbReference>
<proteinExistence type="predicted"/>
<dbReference type="GO" id="GO:0015074">
    <property type="term" value="P:DNA integration"/>
    <property type="evidence" value="ECO:0007669"/>
    <property type="project" value="UniProtKB-KW"/>
</dbReference>
<keyword evidence="9" id="KW-0233">DNA recombination</keyword>
<keyword evidence="10" id="KW-0511">Multifunctional enzyme</keyword>
<dbReference type="PANTHER" id="PTHR42648">
    <property type="entry name" value="TRANSPOSASE, PUTATIVE-RELATED"/>
    <property type="match status" value="1"/>
</dbReference>
<keyword evidence="6" id="KW-0229">DNA integration</keyword>
<keyword evidence="3" id="KW-0255">Endonuclease</keyword>
<evidence type="ECO:0000256" key="3">
    <source>
        <dbReference type="ARBA" id="ARBA00022759"/>
    </source>
</evidence>
<dbReference type="GO" id="GO:0003964">
    <property type="term" value="F:RNA-directed DNA polymerase activity"/>
    <property type="evidence" value="ECO:0007669"/>
    <property type="project" value="UniProtKB-KW"/>
</dbReference>
<sequence length="616" mass="71201">MIQNAWICEQLAYNLLSVRKLEENGLKVVFEQNEVAIMKEEKKIIEGKLNGNLYTIKLWKEQEVNSANGAVEDKRLLHRRMGHSSKYPSPSLCDTCLKGKQSRLPFREIGESRKAKRLLEIISTDICGPITPETYDGKKYYITFIDHFSHFCVTYLLSKKSEAIEKFKIYVAAVEAKFNCKIERLRCDNGGEYASHSFRELCMKRGIKIQYNVAYNPEQNGVAERFNRTIMEMARCLMFDSSLRKEFWGEAVRTATYLINRLETKALNQNTTPAEIWYKEKQNLSKIKLFGCNAYNLVPKEVRSSKLHPRSEKMLMIGYADNGYRLWDKDRKKIVHARNVIFEEDGPEIYPNILVENPEEVDNNENIEDEQEDSIGVNDGNQMSRRSTRERRPPAYLEDYEVEDHSNLFAALSAGSMLSDVPSTYDEAVAQSGEWKNAVQKELTSLQDNKTWELVERPVNQEVIDSKWVFRVKVINGQVERKARLVARGFKQSEVDENIYTPVARMTTLRILLSIYVQNDLFFQQLDVKSAFLNGSLSSPVYMEQPQGLEGRNPNVVCKLNKALYGLKQAPKCWYSLFNKTIINLGFTQSKKDPCLYFTNTTLLLIYVDDLIMFSK</sequence>
<reference evidence="13" key="1">
    <citation type="journal article" date="2016" name="Sci. Rep.">
        <title>Molecular characterization of firefly nuptial gifts: a multi-omics approach sheds light on postcopulatory sexual selection.</title>
        <authorList>
            <person name="Al-Wathiqui N."/>
            <person name="Fallon T.R."/>
            <person name="South A."/>
            <person name="Weng J.K."/>
            <person name="Lewis S.M."/>
        </authorList>
    </citation>
    <scope>NUCLEOTIDE SEQUENCE</scope>
</reference>
<evidence type="ECO:0000256" key="7">
    <source>
        <dbReference type="ARBA" id="ARBA00022918"/>
    </source>
</evidence>
<dbReference type="EMBL" id="GEZM01098220">
    <property type="protein sequence ID" value="JAV53943.1"/>
    <property type="molecule type" value="Transcribed_RNA"/>
</dbReference>
<evidence type="ECO:0000256" key="9">
    <source>
        <dbReference type="ARBA" id="ARBA00023172"/>
    </source>
</evidence>
<keyword evidence="5" id="KW-0460">Magnesium</keyword>
<dbReference type="GO" id="GO:0046872">
    <property type="term" value="F:metal ion binding"/>
    <property type="evidence" value="ECO:0007669"/>
    <property type="project" value="UniProtKB-KW"/>
</dbReference>
<dbReference type="InterPro" id="IPR012337">
    <property type="entry name" value="RNaseH-like_sf"/>
</dbReference>
<dbReference type="GO" id="GO:0003676">
    <property type="term" value="F:nucleic acid binding"/>
    <property type="evidence" value="ECO:0007669"/>
    <property type="project" value="InterPro"/>
</dbReference>
<evidence type="ECO:0000256" key="5">
    <source>
        <dbReference type="ARBA" id="ARBA00022842"/>
    </source>
</evidence>
<dbReference type="Gene3D" id="3.30.420.10">
    <property type="entry name" value="Ribonuclease H-like superfamily/Ribonuclease H"/>
    <property type="match status" value="1"/>
</dbReference>
<dbReference type="AlphaFoldDB" id="A0A1Y1JXU0"/>
<keyword evidence="8" id="KW-0239">DNA-directed DNA polymerase</keyword>
<dbReference type="InterPro" id="IPR001584">
    <property type="entry name" value="Integrase_cat-core"/>
</dbReference>
<evidence type="ECO:0000259" key="12">
    <source>
        <dbReference type="PROSITE" id="PS50994"/>
    </source>
</evidence>
<dbReference type="Pfam" id="PF00665">
    <property type="entry name" value="rve"/>
    <property type="match status" value="1"/>
</dbReference>
<evidence type="ECO:0000256" key="6">
    <source>
        <dbReference type="ARBA" id="ARBA00022908"/>
    </source>
</evidence>
<name>A0A1Y1JXU0_PHOPY</name>
<evidence type="ECO:0000256" key="1">
    <source>
        <dbReference type="ARBA" id="ARBA00022722"/>
    </source>
</evidence>
<evidence type="ECO:0000313" key="13">
    <source>
        <dbReference type="EMBL" id="JAV53943.1"/>
    </source>
</evidence>
<dbReference type="GO" id="GO:0042575">
    <property type="term" value="C:DNA polymerase complex"/>
    <property type="evidence" value="ECO:0007669"/>
    <property type="project" value="UniProtKB-ARBA"/>
</dbReference>
<dbReference type="Pfam" id="PF07727">
    <property type="entry name" value="RVT_2"/>
    <property type="match status" value="1"/>
</dbReference>
<dbReference type="InterPro" id="IPR036397">
    <property type="entry name" value="RNaseH_sf"/>
</dbReference>
<dbReference type="InterPro" id="IPR039537">
    <property type="entry name" value="Retrotran_Ty1/copia-like"/>
</dbReference>
<feature type="region of interest" description="Disordered" evidence="11">
    <location>
        <begin position="368"/>
        <end position="394"/>
    </location>
</feature>
<keyword evidence="4" id="KW-0378">Hydrolase</keyword>
<dbReference type="PROSITE" id="PS50994">
    <property type="entry name" value="INTEGRASE"/>
    <property type="match status" value="1"/>
</dbReference>
<keyword evidence="1" id="KW-0540">Nuclease</keyword>
<keyword evidence="8" id="KW-0548">Nucleotidyltransferase</keyword>
<organism evidence="13">
    <name type="scientific">Photinus pyralis</name>
    <name type="common">Common eastern firefly</name>
    <name type="synonym">Lampyris pyralis</name>
    <dbReference type="NCBI Taxonomy" id="7054"/>
    <lineage>
        <taxon>Eukaryota</taxon>
        <taxon>Metazoa</taxon>
        <taxon>Ecdysozoa</taxon>
        <taxon>Arthropoda</taxon>
        <taxon>Hexapoda</taxon>
        <taxon>Insecta</taxon>
        <taxon>Pterygota</taxon>
        <taxon>Neoptera</taxon>
        <taxon>Endopterygota</taxon>
        <taxon>Coleoptera</taxon>
        <taxon>Polyphaga</taxon>
        <taxon>Elateriformia</taxon>
        <taxon>Elateroidea</taxon>
        <taxon>Lampyridae</taxon>
        <taxon>Lampyrinae</taxon>
        <taxon>Photinus</taxon>
    </lineage>
</organism>
<dbReference type="Pfam" id="PF25597">
    <property type="entry name" value="SH3_retrovirus"/>
    <property type="match status" value="1"/>
</dbReference>
<dbReference type="GO" id="GO:0006310">
    <property type="term" value="P:DNA recombination"/>
    <property type="evidence" value="ECO:0007669"/>
    <property type="project" value="UniProtKB-KW"/>
</dbReference>
<keyword evidence="2" id="KW-0479">Metal-binding</keyword>
<dbReference type="GO" id="GO:0016787">
    <property type="term" value="F:hydrolase activity"/>
    <property type="evidence" value="ECO:0007669"/>
    <property type="project" value="UniProtKB-KW"/>
</dbReference>
<dbReference type="PANTHER" id="PTHR42648:SF11">
    <property type="entry name" value="TRANSPOSON TY4-P GAG-POL POLYPROTEIN"/>
    <property type="match status" value="1"/>
</dbReference>
<evidence type="ECO:0000256" key="8">
    <source>
        <dbReference type="ARBA" id="ARBA00022932"/>
    </source>
</evidence>
<evidence type="ECO:0000256" key="2">
    <source>
        <dbReference type="ARBA" id="ARBA00022723"/>
    </source>
</evidence>
<evidence type="ECO:0000256" key="4">
    <source>
        <dbReference type="ARBA" id="ARBA00022801"/>
    </source>
</evidence>
<keyword evidence="8" id="KW-0808">Transferase</keyword>
<dbReference type="SUPFAM" id="SSF56672">
    <property type="entry name" value="DNA/RNA polymerases"/>
    <property type="match status" value="1"/>
</dbReference>